<dbReference type="GO" id="GO:0005506">
    <property type="term" value="F:iron ion binding"/>
    <property type="evidence" value="ECO:0007669"/>
    <property type="project" value="InterPro"/>
</dbReference>
<evidence type="ECO:0000313" key="1">
    <source>
        <dbReference type="EMBL" id="EUA75257.1"/>
    </source>
</evidence>
<accession>X8E305</accession>
<protein>
    <submittedName>
        <fullName evidence="1">Cytochrome P450 family protein</fullName>
    </submittedName>
</protein>
<name>X8E305_MYCXE</name>
<dbReference type="InterPro" id="IPR036396">
    <property type="entry name" value="Cyt_P450_sf"/>
</dbReference>
<dbReference type="AlphaFoldDB" id="X8E305"/>
<organism evidence="1">
    <name type="scientific">Mycobacterium xenopi 4042</name>
    <dbReference type="NCBI Taxonomy" id="1299334"/>
    <lineage>
        <taxon>Bacteria</taxon>
        <taxon>Bacillati</taxon>
        <taxon>Actinomycetota</taxon>
        <taxon>Actinomycetes</taxon>
        <taxon>Mycobacteriales</taxon>
        <taxon>Mycobacteriaceae</taxon>
        <taxon>Mycobacterium</taxon>
    </lineage>
</organism>
<proteinExistence type="predicted"/>
<dbReference type="GO" id="GO:0004497">
    <property type="term" value="F:monooxygenase activity"/>
    <property type="evidence" value="ECO:0007669"/>
    <property type="project" value="InterPro"/>
</dbReference>
<sequence>MCLGMHLARLETRVMLNSLLDRVANLALVPDEDARIVGLTFRSPNKLPVTFTPAA</sequence>
<dbReference type="Gene3D" id="1.10.630.10">
    <property type="entry name" value="Cytochrome P450"/>
    <property type="match status" value="1"/>
</dbReference>
<dbReference type="PATRIC" id="fig|1299334.3.peg.657"/>
<dbReference type="EMBL" id="JAOB01000010">
    <property type="protein sequence ID" value="EUA75257.1"/>
    <property type="molecule type" value="Genomic_DNA"/>
</dbReference>
<reference evidence="1" key="1">
    <citation type="submission" date="2014-01" db="EMBL/GenBank/DDBJ databases">
        <authorList>
            <person name="Brown-Elliot B."/>
            <person name="Wallace R."/>
            <person name="Lenaerts A."/>
            <person name="Ordway D."/>
            <person name="DeGroote M.A."/>
            <person name="Parker T."/>
            <person name="Sizemore C."/>
            <person name="Tallon L.J."/>
            <person name="Sadzewicz L.K."/>
            <person name="Sengamalay N."/>
            <person name="Fraser C.M."/>
            <person name="Hine E."/>
            <person name="Shefchek K.A."/>
            <person name="Das S.P."/>
            <person name="Tettelin H."/>
        </authorList>
    </citation>
    <scope>NUCLEOTIDE SEQUENCE [LARGE SCALE GENOMIC DNA]</scope>
    <source>
        <strain evidence="1">4042</strain>
    </source>
</reference>
<dbReference type="SUPFAM" id="SSF48264">
    <property type="entry name" value="Cytochrome P450"/>
    <property type="match status" value="1"/>
</dbReference>
<dbReference type="GO" id="GO:0020037">
    <property type="term" value="F:heme binding"/>
    <property type="evidence" value="ECO:0007669"/>
    <property type="project" value="InterPro"/>
</dbReference>
<dbReference type="GO" id="GO:0016705">
    <property type="term" value="F:oxidoreductase activity, acting on paired donors, with incorporation or reduction of molecular oxygen"/>
    <property type="evidence" value="ECO:0007669"/>
    <property type="project" value="InterPro"/>
</dbReference>
<comment type="caution">
    <text evidence="1">The sequence shown here is derived from an EMBL/GenBank/DDBJ whole genome shotgun (WGS) entry which is preliminary data.</text>
</comment>
<gene>
    <name evidence="1" type="ORF">I553_3149</name>
</gene>